<dbReference type="Proteomes" id="UP000199682">
    <property type="component" value="Unassembled WGS sequence"/>
</dbReference>
<keyword evidence="2" id="KW-0540">Nuclease</keyword>
<sequence length="188" mass="20749">MAAPAEVQPDFLLPNHEGPWTLKDVLALPEDHSQRIELVDGMLLVSPLGSYRHQRLVGKVFVALDRACPAQFEATVELNVSLSTGRLLIPDFTVVKPCDADITFPVSNLVLAGEVLSKSTRMNDLVLKRHVYAEAAVPYYLIIDPSKKVVEATLLELNEEGEYVEIARSKAGVLTFDRPFPVTIELPS</sequence>
<keyword evidence="2" id="KW-0255">Endonuclease</keyword>
<accession>A0A1G9MZT7</accession>
<keyword evidence="2" id="KW-0378">Hydrolase</keyword>
<dbReference type="RefSeq" id="WP_090009847.1">
    <property type="nucleotide sequence ID" value="NZ_FNET01000013.1"/>
</dbReference>
<protein>
    <submittedName>
        <fullName evidence="2">Endonuclease, Uma2 family (Restriction endonuclease fold)</fullName>
    </submittedName>
</protein>
<name>A0A1G9MZT7_9PSEU</name>
<dbReference type="PANTHER" id="PTHR35400:SF3">
    <property type="entry name" value="SLL1072 PROTEIN"/>
    <property type="match status" value="1"/>
</dbReference>
<dbReference type="InterPro" id="IPR008538">
    <property type="entry name" value="Uma2"/>
</dbReference>
<feature type="domain" description="Putative restriction endonuclease" evidence="1">
    <location>
        <begin position="24"/>
        <end position="169"/>
    </location>
</feature>
<gene>
    <name evidence="2" type="ORF">SAMN04488074_113182</name>
</gene>
<evidence type="ECO:0000259" key="1">
    <source>
        <dbReference type="Pfam" id="PF05685"/>
    </source>
</evidence>
<proteinExistence type="predicted"/>
<dbReference type="Gene3D" id="3.90.1570.10">
    <property type="entry name" value="tt1808, chain A"/>
    <property type="match status" value="1"/>
</dbReference>
<evidence type="ECO:0000313" key="2">
    <source>
        <dbReference type="EMBL" id="SDL79663.1"/>
    </source>
</evidence>
<dbReference type="SUPFAM" id="SSF52980">
    <property type="entry name" value="Restriction endonuclease-like"/>
    <property type="match status" value="1"/>
</dbReference>
<dbReference type="AlphaFoldDB" id="A0A1G9MZT7"/>
<organism evidence="2 3">
    <name type="scientific">Lentzea albidocapillata subsp. violacea</name>
    <dbReference type="NCBI Taxonomy" id="128104"/>
    <lineage>
        <taxon>Bacteria</taxon>
        <taxon>Bacillati</taxon>
        <taxon>Actinomycetota</taxon>
        <taxon>Actinomycetes</taxon>
        <taxon>Pseudonocardiales</taxon>
        <taxon>Pseudonocardiaceae</taxon>
        <taxon>Lentzea</taxon>
    </lineage>
</organism>
<dbReference type="CDD" id="cd06260">
    <property type="entry name" value="DUF820-like"/>
    <property type="match status" value="1"/>
</dbReference>
<dbReference type="InterPro" id="IPR011335">
    <property type="entry name" value="Restrct_endonuc-II-like"/>
</dbReference>
<dbReference type="GO" id="GO:0004519">
    <property type="term" value="F:endonuclease activity"/>
    <property type="evidence" value="ECO:0007669"/>
    <property type="project" value="UniProtKB-KW"/>
</dbReference>
<dbReference type="PANTHER" id="PTHR35400">
    <property type="entry name" value="SLR1083 PROTEIN"/>
    <property type="match status" value="1"/>
</dbReference>
<dbReference type="InterPro" id="IPR012296">
    <property type="entry name" value="Nuclease_put_TT1808"/>
</dbReference>
<dbReference type="Pfam" id="PF05685">
    <property type="entry name" value="Uma2"/>
    <property type="match status" value="1"/>
</dbReference>
<dbReference type="EMBL" id="FNET01000013">
    <property type="protein sequence ID" value="SDL79663.1"/>
    <property type="molecule type" value="Genomic_DNA"/>
</dbReference>
<reference evidence="3" key="1">
    <citation type="submission" date="2016-10" db="EMBL/GenBank/DDBJ databases">
        <authorList>
            <person name="Varghese N."/>
            <person name="Submissions S."/>
        </authorList>
    </citation>
    <scope>NUCLEOTIDE SEQUENCE [LARGE SCALE GENOMIC DNA]</scope>
    <source>
        <strain evidence="3">DSM 44796</strain>
    </source>
</reference>
<evidence type="ECO:0000313" key="3">
    <source>
        <dbReference type="Proteomes" id="UP000199682"/>
    </source>
</evidence>